<dbReference type="PROSITE" id="PS50003">
    <property type="entry name" value="PH_DOMAIN"/>
    <property type="match status" value="1"/>
</dbReference>
<dbReference type="InterPro" id="IPR001849">
    <property type="entry name" value="PH_domain"/>
</dbReference>
<evidence type="ECO:0000259" key="2">
    <source>
        <dbReference type="PROSITE" id="PS50003"/>
    </source>
</evidence>
<protein>
    <recommendedName>
        <fullName evidence="2">PH domain-containing protein</fullName>
    </recommendedName>
</protein>
<dbReference type="InParanoid" id="A0A1C7N321"/>
<dbReference type="Gene3D" id="2.30.29.30">
    <property type="entry name" value="Pleckstrin-homology domain (PH domain)/Phosphotyrosine-binding domain (PTB)"/>
    <property type="match status" value="1"/>
</dbReference>
<accession>A0A1C7N321</accession>
<evidence type="ECO:0000313" key="4">
    <source>
        <dbReference type="Proteomes" id="UP000093000"/>
    </source>
</evidence>
<reference evidence="3 4" key="1">
    <citation type="submission" date="2016-03" db="EMBL/GenBank/DDBJ databases">
        <title>Choanephora cucurbitarum.</title>
        <authorList>
            <person name="Min B."/>
            <person name="Park H."/>
            <person name="Park J.-H."/>
            <person name="Shin H.-D."/>
            <person name="Choi I.-G."/>
        </authorList>
    </citation>
    <scope>NUCLEOTIDE SEQUENCE [LARGE SCALE GENOMIC DNA]</scope>
    <source>
        <strain evidence="3 4">KUS-F28377</strain>
    </source>
</reference>
<gene>
    <name evidence="3" type="ORF">A0J61_08450</name>
</gene>
<dbReference type="CDD" id="cd00821">
    <property type="entry name" value="PH"/>
    <property type="match status" value="1"/>
</dbReference>
<dbReference type="PANTHER" id="PTHR12752">
    <property type="entry name" value="PHOSPHOINOSITOL 3-PHOSPHATE-BINDING PROTEIN"/>
    <property type="match status" value="1"/>
</dbReference>
<proteinExistence type="predicted"/>
<dbReference type="Proteomes" id="UP000093000">
    <property type="component" value="Unassembled WGS sequence"/>
</dbReference>
<feature type="region of interest" description="Disordered" evidence="1">
    <location>
        <begin position="166"/>
        <end position="185"/>
    </location>
</feature>
<feature type="compositionally biased region" description="Low complexity" evidence="1">
    <location>
        <begin position="169"/>
        <end position="185"/>
    </location>
</feature>
<evidence type="ECO:0000256" key="1">
    <source>
        <dbReference type="SAM" id="MobiDB-lite"/>
    </source>
</evidence>
<dbReference type="AlphaFoldDB" id="A0A1C7N321"/>
<keyword evidence="4" id="KW-1185">Reference proteome</keyword>
<feature type="domain" description="PH" evidence="2">
    <location>
        <begin position="24"/>
        <end position="132"/>
    </location>
</feature>
<dbReference type="SUPFAM" id="SSF50729">
    <property type="entry name" value="PH domain-like"/>
    <property type="match status" value="1"/>
</dbReference>
<dbReference type="Pfam" id="PF00169">
    <property type="entry name" value="PH"/>
    <property type="match status" value="1"/>
</dbReference>
<name>A0A1C7N321_9FUNG</name>
<comment type="caution">
    <text evidence="3">The sequence shown here is derived from an EMBL/GenBank/DDBJ whole genome shotgun (WGS) entry which is preliminary data.</text>
</comment>
<dbReference type="InterPro" id="IPR011993">
    <property type="entry name" value="PH-like_dom_sf"/>
</dbReference>
<dbReference type="OrthoDB" id="73680at2759"/>
<evidence type="ECO:0000313" key="3">
    <source>
        <dbReference type="EMBL" id="OBZ83500.1"/>
    </source>
</evidence>
<organism evidence="3 4">
    <name type="scientific">Choanephora cucurbitarum</name>
    <dbReference type="NCBI Taxonomy" id="101091"/>
    <lineage>
        <taxon>Eukaryota</taxon>
        <taxon>Fungi</taxon>
        <taxon>Fungi incertae sedis</taxon>
        <taxon>Mucoromycota</taxon>
        <taxon>Mucoromycotina</taxon>
        <taxon>Mucoromycetes</taxon>
        <taxon>Mucorales</taxon>
        <taxon>Mucorineae</taxon>
        <taxon>Choanephoraceae</taxon>
        <taxon>Choanephoroideae</taxon>
        <taxon>Choanephora</taxon>
    </lineage>
</organism>
<dbReference type="STRING" id="101091.A0A1C7N321"/>
<dbReference type="EMBL" id="LUGH01000651">
    <property type="protein sequence ID" value="OBZ83500.1"/>
    <property type="molecule type" value="Genomic_DNA"/>
</dbReference>
<feature type="region of interest" description="Disordered" evidence="1">
    <location>
        <begin position="203"/>
        <end position="223"/>
    </location>
</feature>
<dbReference type="SMART" id="SM00233">
    <property type="entry name" value="PH"/>
    <property type="match status" value="1"/>
</dbReference>
<sequence>MPSFGSKLSTPSVKLAIKSNPSSVIRLEGYLLKQTHGKSKMWVKRYFILYDHELRYFKSKSDTNNALAVIALDRYTLVPDFKTSVCPRRNKHITFLLLSDDESKYDWPDYYLQTSASEERIRWEEALQKRVQHSTSVLDKWLDRLDITMDDDPIHHGLDSTSTIQSYGPSQLLSPSQVNSSSSFSLRNHRSVESINIQHAVSRRRPSELSISKSTDLPGRTLPPKTFNWARPISYASSTISSINEPEEDEYLQHQTPIIPNKALEMPIIHPSEFNMYKKELLS</sequence>
<dbReference type="PANTHER" id="PTHR12752:SF9">
    <property type="entry name" value="KRAMER, ISOFORM I"/>
    <property type="match status" value="1"/>
</dbReference>